<dbReference type="CDD" id="cd03441">
    <property type="entry name" value="R_hydratase_like"/>
    <property type="match status" value="1"/>
</dbReference>
<dbReference type="InterPro" id="IPR029069">
    <property type="entry name" value="HotDog_dom_sf"/>
</dbReference>
<evidence type="ECO:0000313" key="3">
    <source>
        <dbReference type="Proteomes" id="UP000182800"/>
    </source>
</evidence>
<dbReference type="SUPFAM" id="SSF54637">
    <property type="entry name" value="Thioesterase/thiol ester dehydrase-isomerase"/>
    <property type="match status" value="1"/>
</dbReference>
<evidence type="ECO:0000259" key="1">
    <source>
        <dbReference type="Pfam" id="PF01575"/>
    </source>
</evidence>
<dbReference type="PANTHER" id="PTHR43437:SF3">
    <property type="entry name" value="HYDROXYACYL-THIOESTER DEHYDRATASE TYPE 2, MITOCHONDRIAL"/>
    <property type="match status" value="1"/>
</dbReference>
<keyword evidence="3" id="KW-1185">Reference proteome</keyword>
<organism evidence="2 3">
    <name type="scientific">Saliniramus fredricksonii</name>
    <dbReference type="NCBI Taxonomy" id="1653334"/>
    <lineage>
        <taxon>Bacteria</taxon>
        <taxon>Pseudomonadati</taxon>
        <taxon>Pseudomonadota</taxon>
        <taxon>Alphaproteobacteria</taxon>
        <taxon>Hyphomicrobiales</taxon>
        <taxon>Salinarimonadaceae</taxon>
        <taxon>Saliniramus</taxon>
    </lineage>
</organism>
<dbReference type="RefSeq" id="WP_275262063.1">
    <property type="nucleotide sequence ID" value="NZ_FMBM01000002.1"/>
</dbReference>
<dbReference type="PANTHER" id="PTHR43437">
    <property type="entry name" value="HYDROXYACYL-THIOESTER DEHYDRATASE TYPE 2, MITOCHONDRIAL-RELATED"/>
    <property type="match status" value="1"/>
</dbReference>
<evidence type="ECO:0000313" key="2">
    <source>
        <dbReference type="EMBL" id="SCC81170.1"/>
    </source>
</evidence>
<comment type="caution">
    <text evidence="2">The sequence shown here is derived from an EMBL/GenBank/DDBJ whole genome shotgun (WGS) entry which is preliminary data.</text>
</comment>
<dbReference type="EMBL" id="FMBM01000002">
    <property type="protein sequence ID" value="SCC81170.1"/>
    <property type="molecule type" value="Genomic_DNA"/>
</dbReference>
<proteinExistence type="predicted"/>
<dbReference type="InterPro" id="IPR050965">
    <property type="entry name" value="UPF0336/Enoyl-CoA_hydratase"/>
</dbReference>
<reference evidence="2 3" key="1">
    <citation type="submission" date="2016-08" db="EMBL/GenBank/DDBJ databases">
        <authorList>
            <person name="Varghese N."/>
            <person name="Submissions Spin"/>
        </authorList>
    </citation>
    <scope>NUCLEOTIDE SEQUENCE [LARGE SCALE GENOMIC DNA]</scope>
    <source>
        <strain evidence="2 3">HL-109</strain>
    </source>
</reference>
<dbReference type="Gene3D" id="3.10.129.10">
    <property type="entry name" value="Hotdog Thioesterase"/>
    <property type="match status" value="1"/>
</dbReference>
<dbReference type="Pfam" id="PF01575">
    <property type="entry name" value="MaoC_dehydratas"/>
    <property type="match status" value="1"/>
</dbReference>
<gene>
    <name evidence="2" type="ORF">GA0071312_2103</name>
</gene>
<name>A0ABY0K9J5_9HYPH</name>
<dbReference type="Proteomes" id="UP000182800">
    <property type="component" value="Unassembled WGS sequence"/>
</dbReference>
<accession>A0ABY0K9J5</accession>
<feature type="domain" description="MaoC-like" evidence="1">
    <location>
        <begin position="13"/>
        <end position="111"/>
    </location>
</feature>
<protein>
    <submittedName>
        <fullName evidence="2">Acyl dehydratase</fullName>
    </submittedName>
</protein>
<sequence length="134" mass="14365">MAAAGWPERLTEAHMVADARSIALYAEITRDFNPLHLDADFAAKTPFGKPIAHGTMSLALVWEAVRATFGDAAMPGEAEIRFSAPVPVDARITARGRCIDDEAGRYAFEVVREDDVVALSGTMTVMRKGDGATA</sequence>
<dbReference type="InterPro" id="IPR002539">
    <property type="entry name" value="MaoC-like_dom"/>
</dbReference>